<keyword evidence="1" id="KW-0472">Membrane</keyword>
<dbReference type="InterPro" id="IPR013879">
    <property type="entry name" value="DUF1761"/>
</dbReference>
<dbReference type="Pfam" id="PF08570">
    <property type="entry name" value="DUF1761"/>
    <property type="match status" value="2"/>
</dbReference>
<proteinExistence type="predicted"/>
<feature type="transmembrane region" description="Helical" evidence="1">
    <location>
        <begin position="92"/>
        <end position="109"/>
    </location>
</feature>
<feature type="transmembrane region" description="Helical" evidence="1">
    <location>
        <begin position="170"/>
        <end position="190"/>
    </location>
</feature>
<dbReference type="AlphaFoldDB" id="A0A5A8CI38"/>
<gene>
    <name evidence="2" type="ORF">FNF29_03604</name>
    <name evidence="3" type="ORF">FNF31_01780</name>
</gene>
<keyword evidence="4" id="KW-1185">Reference proteome</keyword>
<reference evidence="4 5" key="1">
    <citation type="submission" date="2019-07" db="EMBL/GenBank/DDBJ databases">
        <title>Genomes of Cafeteria roenbergensis.</title>
        <authorList>
            <person name="Fischer M.G."/>
            <person name="Hackl T."/>
            <person name="Roman M."/>
        </authorList>
    </citation>
    <scope>NUCLEOTIDE SEQUENCE [LARGE SCALE GENOMIC DNA]</scope>
    <source>
        <strain evidence="2 4">BVI</strain>
        <strain evidence="3 5">Cflag</strain>
    </source>
</reference>
<dbReference type="EMBL" id="VLTM01000011">
    <property type="protein sequence ID" value="KAA0165803.1"/>
    <property type="molecule type" value="Genomic_DNA"/>
</dbReference>
<evidence type="ECO:0000313" key="3">
    <source>
        <dbReference type="EMBL" id="KAA0165803.1"/>
    </source>
</evidence>
<feature type="transmembrane region" description="Helical" evidence="1">
    <location>
        <begin position="63"/>
        <end position="86"/>
    </location>
</feature>
<feature type="transmembrane region" description="Helical" evidence="1">
    <location>
        <begin position="129"/>
        <end position="150"/>
    </location>
</feature>
<keyword evidence="1" id="KW-1133">Transmembrane helix</keyword>
<feature type="transmembrane region" description="Helical" evidence="1">
    <location>
        <begin position="292"/>
        <end position="309"/>
    </location>
</feature>
<protein>
    <submittedName>
        <fullName evidence="2">Uncharacterized protein</fullName>
    </submittedName>
</protein>
<accession>A0A5A8CI38</accession>
<feature type="transmembrane region" description="Helical" evidence="1">
    <location>
        <begin position="22"/>
        <end position="42"/>
    </location>
</feature>
<name>A0A5A8CI38_CAFRO</name>
<dbReference type="Proteomes" id="UP000325113">
    <property type="component" value="Unassembled WGS sequence"/>
</dbReference>
<comment type="caution">
    <text evidence="2">The sequence shown here is derived from an EMBL/GenBank/DDBJ whole genome shotgun (WGS) entry which is preliminary data.</text>
</comment>
<organism evidence="2 4">
    <name type="scientific">Cafeteria roenbergensis</name>
    <name type="common">Marine flagellate</name>
    <dbReference type="NCBI Taxonomy" id="33653"/>
    <lineage>
        <taxon>Eukaryota</taxon>
        <taxon>Sar</taxon>
        <taxon>Stramenopiles</taxon>
        <taxon>Bigyra</taxon>
        <taxon>Opalozoa</taxon>
        <taxon>Bicosoecida</taxon>
        <taxon>Cafeteriaceae</taxon>
        <taxon>Cafeteria</taxon>
    </lineage>
</organism>
<evidence type="ECO:0000313" key="4">
    <source>
        <dbReference type="Proteomes" id="UP000323011"/>
    </source>
</evidence>
<sequence>MDPIAALECAANWVVKGDYLPLAFAIVTHMMLGMVWYGPLFGRLFMALAHPEGIDHSKDDNPWLYICAMAGAVVSNLCIHAVVVATHAQNDIASMTAIALAVILVDFTANIRQPLFEHRPVQITLIHQLYHASAAAMAVFYFAFLSGTSAEASGASPLIEMPGLVSFNCYRVALAALIWNVMGMLWYGLLCREEFVVLAFPNKTPDQLKQLAAKPSSAMLVSNLGSIVVGLVLDRTVAVASTLAAGTAGSELSVAVQAVLLVVGWSAAANIAHPGFEHRSLRLWLLHQAHHLSAGAAIATALVVGHAQLPSFF</sequence>
<feature type="transmembrane region" description="Helical" evidence="1">
    <location>
        <begin position="252"/>
        <end position="272"/>
    </location>
</feature>
<evidence type="ECO:0000313" key="5">
    <source>
        <dbReference type="Proteomes" id="UP000325113"/>
    </source>
</evidence>
<dbReference type="EMBL" id="VLTN01000019">
    <property type="protein sequence ID" value="KAA0152715.1"/>
    <property type="molecule type" value="Genomic_DNA"/>
</dbReference>
<feature type="transmembrane region" description="Helical" evidence="1">
    <location>
        <begin position="211"/>
        <end position="232"/>
    </location>
</feature>
<keyword evidence="1" id="KW-0812">Transmembrane</keyword>
<evidence type="ECO:0000313" key="2">
    <source>
        <dbReference type="EMBL" id="KAA0152715.1"/>
    </source>
</evidence>
<evidence type="ECO:0000256" key="1">
    <source>
        <dbReference type="SAM" id="Phobius"/>
    </source>
</evidence>
<dbReference type="Proteomes" id="UP000323011">
    <property type="component" value="Unassembled WGS sequence"/>
</dbReference>